<evidence type="ECO:0000256" key="1">
    <source>
        <dbReference type="SAM" id="MobiDB-lite"/>
    </source>
</evidence>
<evidence type="ECO:0000256" key="2">
    <source>
        <dbReference type="SAM" id="SignalP"/>
    </source>
</evidence>
<evidence type="ECO:0000313" key="4">
    <source>
        <dbReference type="WBParaSite" id="Gr19_v10_g10863.t1"/>
    </source>
</evidence>
<organism evidence="3 4">
    <name type="scientific">Globodera rostochiensis</name>
    <name type="common">Golden nematode worm</name>
    <name type="synonym">Heterodera rostochiensis</name>
    <dbReference type="NCBI Taxonomy" id="31243"/>
    <lineage>
        <taxon>Eukaryota</taxon>
        <taxon>Metazoa</taxon>
        <taxon>Ecdysozoa</taxon>
        <taxon>Nematoda</taxon>
        <taxon>Chromadorea</taxon>
        <taxon>Rhabditida</taxon>
        <taxon>Tylenchina</taxon>
        <taxon>Tylenchomorpha</taxon>
        <taxon>Tylenchoidea</taxon>
        <taxon>Heteroderidae</taxon>
        <taxon>Heteroderinae</taxon>
        <taxon>Globodera</taxon>
    </lineage>
</organism>
<name>A0A914GVS9_GLORO</name>
<feature type="compositionally biased region" description="Polar residues" evidence="1">
    <location>
        <begin position="40"/>
        <end position="56"/>
    </location>
</feature>
<keyword evidence="3" id="KW-1185">Reference proteome</keyword>
<feature type="chain" id="PRO_5038126936" evidence="2">
    <location>
        <begin position="24"/>
        <end position="82"/>
    </location>
</feature>
<accession>A0A914GVS9</accession>
<feature type="signal peptide" evidence="2">
    <location>
        <begin position="1"/>
        <end position="23"/>
    </location>
</feature>
<sequence>MNFTKVGFLHVLLLICVLGIVNSSSFFDCLCPPKDKKNSKQTNSEAKLLTTKSSSDNSEKLKKSPKCFEHLNKLKDKEGIFD</sequence>
<proteinExistence type="predicted"/>
<evidence type="ECO:0000313" key="3">
    <source>
        <dbReference type="Proteomes" id="UP000887572"/>
    </source>
</evidence>
<dbReference type="AlphaFoldDB" id="A0A914GVS9"/>
<reference evidence="4" key="1">
    <citation type="submission" date="2022-11" db="UniProtKB">
        <authorList>
            <consortium name="WormBaseParasite"/>
        </authorList>
    </citation>
    <scope>IDENTIFICATION</scope>
</reference>
<dbReference type="Proteomes" id="UP000887572">
    <property type="component" value="Unplaced"/>
</dbReference>
<keyword evidence="2" id="KW-0732">Signal</keyword>
<feature type="region of interest" description="Disordered" evidence="1">
    <location>
        <begin position="34"/>
        <end position="63"/>
    </location>
</feature>
<protein>
    <submittedName>
        <fullName evidence="4">Uncharacterized protein</fullName>
    </submittedName>
</protein>
<dbReference type="WBParaSite" id="Gr19_v10_g10863.t1">
    <property type="protein sequence ID" value="Gr19_v10_g10863.t1"/>
    <property type="gene ID" value="Gr19_v10_g10863"/>
</dbReference>